<gene>
    <name evidence="2" type="ORF">POSPLADRAFT_1051437</name>
</gene>
<dbReference type="RefSeq" id="XP_024344081.1">
    <property type="nucleotide sequence ID" value="XM_024480169.1"/>
</dbReference>
<dbReference type="GeneID" id="36325119"/>
<name>A0A1X6NF79_9APHY</name>
<reference evidence="2 3" key="1">
    <citation type="submission" date="2017-04" db="EMBL/GenBank/DDBJ databases">
        <title>Genome Sequence of the Model Brown-Rot Fungus Postia placenta SB12.</title>
        <authorList>
            <consortium name="DOE Joint Genome Institute"/>
            <person name="Gaskell J."/>
            <person name="Kersten P."/>
            <person name="Larrondo L.F."/>
            <person name="Canessa P."/>
            <person name="Martinez D."/>
            <person name="Hibbett D."/>
            <person name="Schmoll M."/>
            <person name="Kubicek C.P."/>
            <person name="Martinez A.T."/>
            <person name="Yadav J."/>
            <person name="Master E."/>
            <person name="Magnuson J.K."/>
            <person name="James T."/>
            <person name="Yaver D."/>
            <person name="Berka R."/>
            <person name="Labutti K."/>
            <person name="Lipzen A."/>
            <person name="Aerts A."/>
            <person name="Barry K."/>
            <person name="Henrissat B."/>
            <person name="Blanchette R."/>
            <person name="Grigoriev I."/>
            <person name="Cullen D."/>
        </authorList>
    </citation>
    <scope>NUCLEOTIDE SEQUENCE [LARGE SCALE GENOMIC DNA]</scope>
    <source>
        <strain evidence="2 3">MAD-698-R-SB12</strain>
    </source>
</reference>
<evidence type="ECO:0000313" key="3">
    <source>
        <dbReference type="Proteomes" id="UP000194127"/>
    </source>
</evidence>
<evidence type="ECO:0000256" key="1">
    <source>
        <dbReference type="SAM" id="MobiDB-lite"/>
    </source>
</evidence>
<proteinExistence type="predicted"/>
<sequence length="316" mass="33593">MVDERAKGGHAERGCRATAANTKISEGCGMRAGACCKGVPGDQLSANAVDRVHIPACHSLARVCAAAMRARRPVAQSTPATASLTLRSACLGWEHSPRARALEQTDGHRQPLLRSGCALRVALAPDTMHVPRPQDPAEARVQQHPARARGELAGVRREGNGMSRASVKAKMPIKERGAVRITVAGTRMRTRGHGYGIDCAGMLRAMRATDDVGVLQPVDLERACVGTRAGTRGAAVMTSGDAAADAKQGPRLGRIVRRGWTRMRCAASHSPVQRASVYLARSYHVSSAVRDGVDEVRERMGPSPRLGRLSEAGGRQ</sequence>
<keyword evidence="3" id="KW-1185">Reference proteome</keyword>
<dbReference type="EMBL" id="KZ110591">
    <property type="protein sequence ID" value="OSX67287.1"/>
    <property type="molecule type" value="Genomic_DNA"/>
</dbReference>
<dbReference type="Proteomes" id="UP000194127">
    <property type="component" value="Unassembled WGS sequence"/>
</dbReference>
<organism evidence="2 3">
    <name type="scientific">Postia placenta MAD-698-R-SB12</name>
    <dbReference type="NCBI Taxonomy" id="670580"/>
    <lineage>
        <taxon>Eukaryota</taxon>
        <taxon>Fungi</taxon>
        <taxon>Dikarya</taxon>
        <taxon>Basidiomycota</taxon>
        <taxon>Agaricomycotina</taxon>
        <taxon>Agaricomycetes</taxon>
        <taxon>Polyporales</taxon>
        <taxon>Adustoporiaceae</taxon>
        <taxon>Rhodonia</taxon>
    </lineage>
</organism>
<feature type="region of interest" description="Disordered" evidence="1">
    <location>
        <begin position="128"/>
        <end position="147"/>
    </location>
</feature>
<protein>
    <submittedName>
        <fullName evidence="2">Uncharacterized protein</fullName>
    </submittedName>
</protein>
<dbReference type="AlphaFoldDB" id="A0A1X6NF79"/>
<evidence type="ECO:0000313" key="2">
    <source>
        <dbReference type="EMBL" id="OSX67287.1"/>
    </source>
</evidence>
<feature type="region of interest" description="Disordered" evidence="1">
    <location>
        <begin position="296"/>
        <end position="316"/>
    </location>
</feature>
<accession>A0A1X6NF79</accession>